<dbReference type="SUPFAM" id="SSF69318">
    <property type="entry name" value="Integrin alpha N-terminal domain"/>
    <property type="match status" value="1"/>
</dbReference>
<comment type="caution">
    <text evidence="5">The sequence shown here is derived from an EMBL/GenBank/DDBJ whole genome shotgun (WGS) entry which is preliminary data.</text>
</comment>
<evidence type="ECO:0000313" key="5">
    <source>
        <dbReference type="EMBL" id="MDO7875683.1"/>
    </source>
</evidence>
<dbReference type="SMART" id="SM00429">
    <property type="entry name" value="IPT"/>
    <property type="match status" value="3"/>
</dbReference>
<dbReference type="PANTHER" id="PTHR46580:SF2">
    <property type="entry name" value="MAM DOMAIN-CONTAINING PROTEIN"/>
    <property type="match status" value="1"/>
</dbReference>
<name>A0ABT9BGN4_9BACT</name>
<dbReference type="InterPro" id="IPR024982">
    <property type="entry name" value="Rax2-like_C"/>
</dbReference>
<dbReference type="NCBIfam" id="TIGR02608">
    <property type="entry name" value="delta_60_rpt"/>
    <property type="match status" value="6"/>
</dbReference>
<dbReference type="InterPro" id="IPR013517">
    <property type="entry name" value="FG-GAP"/>
</dbReference>
<dbReference type="InterPro" id="IPR011043">
    <property type="entry name" value="Gal_Oxase/kelch_b-propeller"/>
</dbReference>
<dbReference type="SMART" id="SM00560">
    <property type="entry name" value="LamGL"/>
    <property type="match status" value="1"/>
</dbReference>
<dbReference type="InterPro" id="IPR014756">
    <property type="entry name" value="Ig_E-set"/>
</dbReference>
<dbReference type="RefSeq" id="WP_305007002.1">
    <property type="nucleotide sequence ID" value="NZ_JAUQSY010000008.1"/>
</dbReference>
<feature type="domain" description="IPT/TIG" evidence="3">
    <location>
        <begin position="703"/>
        <end position="781"/>
    </location>
</feature>
<reference evidence="5" key="1">
    <citation type="submission" date="2023-07" db="EMBL/GenBank/DDBJ databases">
        <authorList>
            <person name="Kim M.K."/>
        </authorList>
    </citation>
    <scope>NUCLEOTIDE SEQUENCE</scope>
    <source>
        <strain evidence="5">ASUV-10-1</strain>
    </source>
</reference>
<evidence type="ECO:0000256" key="1">
    <source>
        <dbReference type="ARBA" id="ARBA00022729"/>
    </source>
</evidence>
<dbReference type="Gene3D" id="2.30.30.100">
    <property type="match status" value="3"/>
</dbReference>
<accession>A0ABT9BGN4</accession>
<dbReference type="NCBIfam" id="TIGR04183">
    <property type="entry name" value="Por_Secre_tail"/>
    <property type="match status" value="1"/>
</dbReference>
<dbReference type="InterPro" id="IPR013320">
    <property type="entry name" value="ConA-like_dom_sf"/>
</dbReference>
<dbReference type="Pfam" id="PF13385">
    <property type="entry name" value="Laminin_G_3"/>
    <property type="match status" value="1"/>
</dbReference>
<dbReference type="SUPFAM" id="SSF63829">
    <property type="entry name" value="Calcium-dependent phosphotriesterase"/>
    <property type="match status" value="1"/>
</dbReference>
<evidence type="ECO:0000313" key="6">
    <source>
        <dbReference type="Proteomes" id="UP001176429"/>
    </source>
</evidence>
<dbReference type="InterPro" id="IPR028994">
    <property type="entry name" value="Integrin_alpha_N"/>
</dbReference>
<evidence type="ECO:0000259" key="4">
    <source>
        <dbReference type="SMART" id="SM00560"/>
    </source>
</evidence>
<gene>
    <name evidence="5" type="ORF">Q5H93_13140</name>
</gene>
<dbReference type="Gene3D" id="2.60.120.200">
    <property type="match status" value="1"/>
</dbReference>
<dbReference type="Pfam" id="PF13517">
    <property type="entry name" value="FG-GAP_3"/>
    <property type="match status" value="3"/>
</dbReference>
<evidence type="ECO:0000256" key="2">
    <source>
        <dbReference type="ARBA" id="ARBA00023157"/>
    </source>
</evidence>
<dbReference type="PANTHER" id="PTHR46580">
    <property type="entry name" value="SENSOR KINASE-RELATED"/>
    <property type="match status" value="1"/>
</dbReference>
<dbReference type="Gene3D" id="2.60.40.10">
    <property type="entry name" value="Immunoglobulins"/>
    <property type="match status" value="3"/>
</dbReference>
<dbReference type="InterPro" id="IPR013783">
    <property type="entry name" value="Ig-like_fold"/>
</dbReference>
<organism evidence="5 6">
    <name type="scientific">Hymenobacter aranciens</name>
    <dbReference type="NCBI Taxonomy" id="3063996"/>
    <lineage>
        <taxon>Bacteria</taxon>
        <taxon>Pseudomonadati</taxon>
        <taxon>Bacteroidota</taxon>
        <taxon>Cytophagia</taxon>
        <taxon>Cytophagales</taxon>
        <taxon>Hymenobacteraceae</taxon>
        <taxon>Hymenobacter</taxon>
    </lineage>
</organism>
<protein>
    <submittedName>
        <fullName evidence="5">FG-GAP-like repeat-containing protein</fullName>
    </submittedName>
</protein>
<feature type="domain" description="LamG-like jellyroll fold" evidence="4">
    <location>
        <begin position="1958"/>
        <end position="2085"/>
    </location>
</feature>
<keyword evidence="6" id="KW-1185">Reference proteome</keyword>
<feature type="domain" description="IPT/TIG" evidence="3">
    <location>
        <begin position="1237"/>
        <end position="1319"/>
    </location>
</feature>
<feature type="domain" description="IPT/TIG" evidence="3">
    <location>
        <begin position="1799"/>
        <end position="1877"/>
    </location>
</feature>
<dbReference type="SUPFAM" id="SSF50965">
    <property type="entry name" value="Galactose oxidase, central domain"/>
    <property type="match status" value="2"/>
</dbReference>
<dbReference type="SUPFAM" id="SSF49899">
    <property type="entry name" value="Concanavalin A-like lectins/glucanases"/>
    <property type="match status" value="1"/>
</dbReference>
<dbReference type="InterPro" id="IPR013431">
    <property type="entry name" value="Delta_60_rpt"/>
</dbReference>
<dbReference type="SUPFAM" id="SSF81296">
    <property type="entry name" value="E set domains"/>
    <property type="match status" value="3"/>
</dbReference>
<dbReference type="Pfam" id="PF17164">
    <property type="entry name" value="DUF5122"/>
    <property type="match status" value="7"/>
</dbReference>
<keyword evidence="2" id="KW-1015">Disulfide bond</keyword>
<keyword evidence="1" id="KW-0732">Signal</keyword>
<proteinExistence type="predicted"/>
<dbReference type="Proteomes" id="UP001176429">
    <property type="component" value="Unassembled WGS sequence"/>
</dbReference>
<dbReference type="Pfam" id="PF12768">
    <property type="entry name" value="Rax2"/>
    <property type="match status" value="1"/>
</dbReference>
<dbReference type="InterPro" id="IPR026444">
    <property type="entry name" value="Secre_tail"/>
</dbReference>
<dbReference type="Gene3D" id="2.80.10.50">
    <property type="match status" value="4"/>
</dbReference>
<evidence type="ECO:0000259" key="3">
    <source>
        <dbReference type="SMART" id="SM00429"/>
    </source>
</evidence>
<dbReference type="InterPro" id="IPR006558">
    <property type="entry name" value="LamG-like"/>
</dbReference>
<dbReference type="InterPro" id="IPR002909">
    <property type="entry name" value="IPT_dom"/>
</dbReference>
<dbReference type="EMBL" id="JAUQSY010000008">
    <property type="protein sequence ID" value="MDO7875683.1"/>
    <property type="molecule type" value="Genomic_DNA"/>
</dbReference>
<sequence>MQHSLGIPLDRYPTLSGPLPTAARRWWAAGGAFLLLTLLALLPARLWAAPLPPATAPATPSLASALRPDGTLQAGASGSFDARGYDFFTAPDGHPVFRPARTQGAGDEKWRDGFGLPGTNATVNATVVAPNGDVYVGGNFTTAGPVAANRVARWNGTAWSSLGTGTSNGVSGTVYALAMAGSDLYVGGSFGLAGGAMANRVARWDGTAWSSLGTGTSNGVGSTVRALAVAGSNVYVGGDFTTAGPVTANRVARFNGAAWSSLGTGGNNGVNSTVYALAVAGTDVYVGGFFTTAGTVTARQVARWSGTAWSSLGTGGNNGVNSFVYALAVSGTDLYVGGDFTSAGTVTANRVARWNGTAWNRLGTSASNGVGSTVYALAVSGSDVYVGGNLTTAGAVAANQVAKWDGTAWSSMGTGTTNGVDNSVSALAVAGSNVYVGGGFTAAGGTAANSVARWDGTAWSPLSTGASNGLLNTIYALAVAGSNVYVGGNFTTAGGTAANSVARWDGTAWSPLGTGTSNGVGGVVNALAVAGSDVYVGGGFTTAGGATANRVAKWDGTAWSPLGTGTSNGVGSIVRALAVAGSNVYVGGDFTTAGGATANRVARWDGTAWSSLGTGTSATVYTLAGAGSDVYMGGSFNPANGSTTNYVARWNGTAWSSLGTDLNATVQALAAGSTYLSAGGIFTTVGDGSKVTVGFGQYQVADAPTLTSLSPTSGPAGTVVTLTGTDFTGATGVSFNGTAATTFSAVNATTATATVPAGAGTGNVTLTTPIGTSNGLPFTVVPLTVTGLSPARYALAAPVATPVSVMFSDNISSATAGSIKVFSSQYRGQRTAPAAVSGSTVTLTPTAGSGSASFRPGEVVQVTVPATVQSPGGAAAVPQVYQFRTAVSTAGKGVFDGGTNPAVGSVPLSVAVGDVDNDGDLDFVTANSASTGTVSVRLGTGSGTFGGGAELPVGSLPVGVALADVDGDGDLDLLAVNTGSNTVSVRFNDGLGTFGGGTDVPAGSGAYDVALADLDADGDLDMLVANYSANTVSVRFNDGLGAFAGSTDVPVGSGPIRLTAGDVDGDGDVDLLTTNFSANTVSLRRNDGLGTFGGSTDVPVDPSPRSVALGDVDADGDLDLLVATYTNNTVSLRRNDGLGAFTGSTSVPVGSGPVAVALGDVDGDGDLDLLATNLTGNTVSLRLNDGAGTFAGSTEVAVGNSPQGLALADADGDDDLDLLTASYGSNTVSVRLNQTPAPTLSSFAPASGPVGSSVVLTGTDFTGATAVRFGIVPATSFVVNSDTQITAVVPAGFALAPISVTNAAGVSTGPGTGTQLFGAAACTGSVTLLPAGPLAPPAGSSVTLTAQALAPGFPSGAGTGFNNTVNTTLPLPNGQLLVGGNFTSYSFGGSTTTVNRLVRLHADGSLDASFSPGFNNNVFALALQPNGQVLVGGQFTGYTANGTTTTVNRVARLNADGSLDATFSLGTNPGITNNVVYALALQPNGQVLVGGSFTGYTYNGTATAVNRLARLNADGSLDASFSPGTSPGFNSTVQALALQPDGQVLVGGQFTSYRYNSSAATAGRVARLTATGSLDASFSPGANPGFNTTVYALALQPDGQVLVGGAFGSYTYNGTLTTVNRVARLTANGSLDATFSSGTGPGFNNQVNTLALQADGQVLAGGSFGSYTYGGTTTTTNYVARLNADGSPDASFSPGSGFNNNVLTLAVQADGQVLAGGFFNGYTSNGTATTVSRLARLLADGSPNTAPVPLAGASYTFDPGASSGPTRSVSSDGTYTATATTADGCTYTSNSVVVTFSPAPTLTSLSPTSGPVGTVVTLTGTGFGGATGVSFNGTAATTFSVTNATTATATVPAGATTGNVTITTPGGTSNGVAFSLCTVTALAQDVIADLDASGTVAVTGALIDNGSSSTCGPVTLSVSPTSFGCAVATTPAPTNPVLAFNGSQYAEGTSTLLPQGNAARTLETWVYRSGGSGFQVLLNYGTATTSQRASLMLNGSGQLYYAGENNDLTGGPTLALNTWNHVAATFDGTTLRLYVNGTQINSQAKTFNTTGTTWRIARRVVPGGTEYFNGRLDEVRVWDRALTPDEVAQSAARLNPAGLSGLVARWDMREGTGTSLADATGNSSPGTLYNTPTWLTPGIAYANPVVLTAANGSGGSATANGSVLVQDTAAPTAGVSLPAAPALALSNVPEAADYGLLYQLDMQTNNNFGTLPAVPYTVNNSATTLPANPARVAYFMELDNGSGSKWVWASMDNFAANLTQLGLPHRLANPVAWHRSVTNLSVFSNNGGSLVTGSNLGTGRVEMWPSDYTAANADAVTGASGSTFDFGDGGFSTNNGYGSFQVHNLTDRQTVLAYNAWHKGDVDDIGIGNQPSGNPDWTFAANAGSYTVRRLYILVPNPGRFVQPATVELDASGAATVTAAQVYRGNATDNCGTVNVSVSPSSFSCANLGPNPVTVTLSDDRGSTSSQTTTVTVAPPPTATTTTWDGSASTAWTDCANWSYGLVPSATISAVLPAGMPNYPSLGAGTYEVRDLTVASGAALTTDAATTLRLTGNYTNNGGTLTLLGPVVFAGSAASQTVGGSAVTSFRAVTVDKASGTLSLAQNVYINTSLTMTSGLLTTGPGYKVTLRSIATLTETDASYVSGTVENSQSLYTAGTGSSFSGIGLTLTPAASSVALPGYIVVRRVTGSPATGVASSSGIARYFDIQPLTNTNLDLTLTLRYREGELNGIAENKLTLFKSESGPAGPWARVDYASYDATTNTVTRDHIGSLSVWTLGNADAPLPVELLSFTATAEGPAARLRWTTASEQSSARFDIERSLDGKEFAKIGAKKAQGTKASPTDYTFRDSTIPSTSQPSYYRLRQVDLDGTASYSPVRVVTVGGKGGLTLYPNPARTSVAVAGLGAGAKVEVFDALGRPVARATADAGGTARLVLPAGLAAGVYIVRSGAQARRLTVE</sequence>